<keyword evidence="3" id="KW-0288">FMN</keyword>
<keyword evidence="2" id="KW-0285">Flavoprotein</keyword>
<dbReference type="InterPro" id="IPR008254">
    <property type="entry name" value="Flavodoxin/NO_synth"/>
</dbReference>
<evidence type="ECO:0000256" key="3">
    <source>
        <dbReference type="ARBA" id="ARBA00022643"/>
    </source>
</evidence>
<proteinExistence type="predicted"/>
<evidence type="ECO:0000313" key="6">
    <source>
        <dbReference type="Proteomes" id="UP000024942"/>
    </source>
</evidence>
<sequence length="196" mass="21082">MAKIAIVYHSGYGHTAKVAEHVRIGAARAEGAEVTFYKADALTSPEAGPWEELAAADAIIFGAPTYMGSASAVFKQFQDATSKPWFSHAWKDKIAAGFTNSGSLYGDKSTTLLQMATLAAQHGMIWVGTGMMPGYNASTKDINAVHNRVSFTIGLGTQSLTDKSAEETPDRFDLETAEQFGQRVAETTLRWVRGKA</sequence>
<protein>
    <submittedName>
        <fullName evidence="5">Flavodoxin/nitric oxide synthase</fullName>
    </submittedName>
</protein>
<comment type="caution">
    <text evidence="5">The sequence shown here is derived from an EMBL/GenBank/DDBJ whole genome shotgun (WGS) entry which is preliminary data.</text>
</comment>
<dbReference type="Pfam" id="PF03358">
    <property type="entry name" value="FMN_red"/>
    <property type="match status" value="1"/>
</dbReference>
<dbReference type="GO" id="GO:0010181">
    <property type="term" value="F:FMN binding"/>
    <property type="evidence" value="ECO:0007669"/>
    <property type="project" value="InterPro"/>
</dbReference>
<dbReference type="GO" id="GO:0003955">
    <property type="term" value="F:NAD(P)H dehydrogenase (quinone) activity"/>
    <property type="evidence" value="ECO:0007669"/>
    <property type="project" value="TreeGrafter"/>
</dbReference>
<dbReference type="STRING" id="1280953.HOC_10024"/>
<dbReference type="PATRIC" id="fig|1280953.3.peg.2025"/>
<evidence type="ECO:0000256" key="1">
    <source>
        <dbReference type="ARBA" id="ARBA00001917"/>
    </source>
</evidence>
<dbReference type="GO" id="GO:0016020">
    <property type="term" value="C:membrane"/>
    <property type="evidence" value="ECO:0007669"/>
    <property type="project" value="TreeGrafter"/>
</dbReference>
<name>A0A059G746_9PROT</name>
<keyword evidence="6" id="KW-1185">Reference proteome</keyword>
<dbReference type="PANTHER" id="PTHR30546:SF23">
    <property type="entry name" value="FLAVOPROTEIN-LIKE PROTEIN YCP4-RELATED"/>
    <property type="match status" value="1"/>
</dbReference>
<dbReference type="eggNOG" id="COG0655">
    <property type="taxonomic scope" value="Bacteria"/>
</dbReference>
<dbReference type="InterPro" id="IPR001226">
    <property type="entry name" value="Flavodoxin_CS"/>
</dbReference>
<dbReference type="SUPFAM" id="SSF52218">
    <property type="entry name" value="Flavoproteins"/>
    <property type="match status" value="1"/>
</dbReference>
<dbReference type="PROSITE" id="PS00201">
    <property type="entry name" value="FLAVODOXIN"/>
    <property type="match status" value="1"/>
</dbReference>
<dbReference type="GO" id="GO:0009055">
    <property type="term" value="F:electron transfer activity"/>
    <property type="evidence" value="ECO:0007669"/>
    <property type="project" value="InterPro"/>
</dbReference>
<dbReference type="OrthoDB" id="9801479at2"/>
<evidence type="ECO:0000259" key="4">
    <source>
        <dbReference type="PROSITE" id="PS50902"/>
    </source>
</evidence>
<dbReference type="PROSITE" id="PS50902">
    <property type="entry name" value="FLAVODOXIN_LIKE"/>
    <property type="match status" value="1"/>
</dbReference>
<comment type="cofactor">
    <cofactor evidence="1">
        <name>FMN</name>
        <dbReference type="ChEBI" id="CHEBI:58210"/>
    </cofactor>
</comment>
<gene>
    <name evidence="5" type="ORF">HOC_10024</name>
</gene>
<evidence type="ECO:0000313" key="5">
    <source>
        <dbReference type="EMBL" id="KDA02549.1"/>
    </source>
</evidence>
<dbReference type="RefSeq" id="WP_035538062.1">
    <property type="nucleotide sequence ID" value="NZ_ARYL01000013.1"/>
</dbReference>
<dbReference type="InterPro" id="IPR029039">
    <property type="entry name" value="Flavoprotein-like_sf"/>
</dbReference>
<dbReference type="InterPro" id="IPR005025">
    <property type="entry name" value="FMN_Rdtase-like_dom"/>
</dbReference>
<organism evidence="5 6">
    <name type="scientific">Hyphomonas oceanitis SCH89</name>
    <dbReference type="NCBI Taxonomy" id="1280953"/>
    <lineage>
        <taxon>Bacteria</taxon>
        <taxon>Pseudomonadati</taxon>
        <taxon>Pseudomonadota</taxon>
        <taxon>Alphaproteobacteria</taxon>
        <taxon>Hyphomonadales</taxon>
        <taxon>Hyphomonadaceae</taxon>
        <taxon>Hyphomonas</taxon>
    </lineage>
</organism>
<dbReference type="Proteomes" id="UP000024942">
    <property type="component" value="Unassembled WGS sequence"/>
</dbReference>
<dbReference type="Gene3D" id="3.40.50.360">
    <property type="match status" value="1"/>
</dbReference>
<accession>A0A059G746</accession>
<feature type="domain" description="Flavodoxin-like" evidence="4">
    <location>
        <begin position="4"/>
        <end position="185"/>
    </location>
</feature>
<dbReference type="EMBL" id="ARYL01000013">
    <property type="protein sequence ID" value="KDA02549.1"/>
    <property type="molecule type" value="Genomic_DNA"/>
</dbReference>
<dbReference type="AlphaFoldDB" id="A0A059G746"/>
<reference evidence="5 6" key="1">
    <citation type="journal article" date="2014" name="Antonie Van Leeuwenhoek">
        <title>Hyphomonas beringensis sp. nov. and Hyphomonas chukchiensis sp. nov., isolated from surface seawater of the Bering Sea and Chukchi Sea.</title>
        <authorList>
            <person name="Li C."/>
            <person name="Lai Q."/>
            <person name="Li G."/>
            <person name="Dong C."/>
            <person name="Wang J."/>
            <person name="Liao Y."/>
            <person name="Shao Z."/>
        </authorList>
    </citation>
    <scope>NUCLEOTIDE SEQUENCE [LARGE SCALE GENOMIC DNA]</scope>
    <source>
        <strain evidence="5 6">SCH89</strain>
    </source>
</reference>
<dbReference type="PANTHER" id="PTHR30546">
    <property type="entry name" value="FLAVODOXIN-RELATED PROTEIN WRBA-RELATED"/>
    <property type="match status" value="1"/>
</dbReference>
<evidence type="ECO:0000256" key="2">
    <source>
        <dbReference type="ARBA" id="ARBA00022630"/>
    </source>
</evidence>